<dbReference type="PANTHER" id="PTHR43520">
    <property type="entry name" value="ATP7, ISOFORM B"/>
    <property type="match status" value="1"/>
</dbReference>
<dbReference type="Pfam" id="PF00702">
    <property type="entry name" value="Hydrolase"/>
    <property type="match status" value="1"/>
</dbReference>
<feature type="transmembrane region" description="Helical" evidence="11">
    <location>
        <begin position="340"/>
        <end position="362"/>
    </location>
</feature>
<dbReference type="GO" id="GO:0005524">
    <property type="term" value="F:ATP binding"/>
    <property type="evidence" value="ECO:0007669"/>
    <property type="project" value="UniProtKB-UniRule"/>
</dbReference>
<keyword evidence="4 11" id="KW-0812">Transmembrane</keyword>
<feature type="transmembrane region" description="Helical" evidence="11">
    <location>
        <begin position="116"/>
        <end position="135"/>
    </location>
</feature>
<dbReference type="KEGG" id="rhi:NGR_b08330"/>
<dbReference type="PROSITE" id="PS00154">
    <property type="entry name" value="ATPASE_E1_E2"/>
    <property type="match status" value="1"/>
</dbReference>
<dbReference type="GO" id="GO:0060003">
    <property type="term" value="P:copper ion export"/>
    <property type="evidence" value="ECO:0007669"/>
    <property type="project" value="UniProtKB-ARBA"/>
</dbReference>
<feature type="transmembrane region" description="Helical" evidence="11">
    <location>
        <begin position="185"/>
        <end position="205"/>
    </location>
</feature>
<name>C3KQD1_SINFN</name>
<keyword evidence="15" id="KW-0614">Plasmid</keyword>
<evidence type="ECO:0000256" key="6">
    <source>
        <dbReference type="ARBA" id="ARBA00022741"/>
    </source>
</evidence>
<evidence type="ECO:0000259" key="13">
    <source>
        <dbReference type="Pfam" id="PF00122"/>
    </source>
</evidence>
<evidence type="ECO:0000256" key="2">
    <source>
        <dbReference type="ARBA" id="ARBA00006024"/>
    </source>
</evidence>
<dbReference type="SUPFAM" id="SSF81653">
    <property type="entry name" value="Calcium ATPase, transduction domain A"/>
    <property type="match status" value="1"/>
</dbReference>
<organism evidence="15 16">
    <name type="scientific">Sinorhizobium fredii (strain NBRC 101917 / NGR234)</name>
    <dbReference type="NCBI Taxonomy" id="394"/>
    <lineage>
        <taxon>Bacteria</taxon>
        <taxon>Pseudomonadati</taxon>
        <taxon>Pseudomonadota</taxon>
        <taxon>Alphaproteobacteria</taxon>
        <taxon>Hyphomicrobiales</taxon>
        <taxon>Rhizobiaceae</taxon>
        <taxon>Sinorhizobium/Ensifer group</taxon>
        <taxon>Sinorhizobium</taxon>
    </lineage>
</organism>
<geneLocation type="plasmid" evidence="16">
    <name>sym pNGR234b</name>
</geneLocation>
<feature type="domain" description="P-type ATPase A" evidence="13">
    <location>
        <begin position="223"/>
        <end position="323"/>
    </location>
</feature>
<feature type="transmembrane region" description="Helical" evidence="11">
    <location>
        <begin position="147"/>
        <end position="173"/>
    </location>
</feature>
<dbReference type="NCBIfam" id="TIGR01525">
    <property type="entry name" value="ATPase-IB_hvy"/>
    <property type="match status" value="1"/>
</dbReference>
<evidence type="ECO:0000259" key="14">
    <source>
        <dbReference type="Pfam" id="PF19335"/>
    </source>
</evidence>
<feature type="compositionally biased region" description="Basic residues" evidence="12">
    <location>
        <begin position="7"/>
        <end position="17"/>
    </location>
</feature>
<evidence type="ECO:0000256" key="5">
    <source>
        <dbReference type="ARBA" id="ARBA00022723"/>
    </source>
</evidence>
<dbReference type="HOGENOM" id="CLU_001771_11_4_5"/>
<dbReference type="Proteomes" id="UP000001054">
    <property type="component" value="Plasmid pNGR234b"/>
</dbReference>
<dbReference type="InterPro" id="IPR001757">
    <property type="entry name" value="P_typ_ATPase"/>
</dbReference>
<dbReference type="AlphaFoldDB" id="C3KQD1"/>
<sequence length="499" mass="53438">MDDQKDHKGHHHHHHEHHAVVAAPAEKRAAADRTEGVIYTCPMHPQVRQIGPGNCPICGMALEPEVVTAETGPSPELIDMQRRFWIGLVLTIPVLALEMGGHLTNLHMLLGAQTSNWLQLVFATPVVLWAGAPFFERAWRSIVTRHLNMFTLIAMGTGVAWVYSVAATVFPGLFPATFRSADGAVAIYFEAAAVITVLVLLGQVLELRAREQTGGAIRALLDLAPKTARRIRSDGTDEDVPLEAVIVGNRLRVRPGEKIPVDGTLIEGRSSVDESMITGESMPVTKEVGANLIGGTMNQTGGFVMEAGKVGRDTMLSRIVQMVAEAQRSRAPIQRLADEVSGWFVPAVIAIAVIAFVVWMWLGPEPRFTHGLVAAVAVLIIACPCALGLATPMSIMVGVGRGARLGVLIKNAEALERFEKVDTLVVDKTGTLTEGRPRVTSIAATDGLTENELLRLAATLERASEHPLATAIVDAATERGLPLGTAEDFDSPVGKGVIA</sequence>
<comment type="similarity">
    <text evidence="2 11">Belongs to the cation transport ATPase (P-type) (TC 3.A.3) family. Type IB subfamily.</text>
</comment>
<dbReference type="GO" id="GO:0005886">
    <property type="term" value="C:plasma membrane"/>
    <property type="evidence" value="ECO:0007669"/>
    <property type="project" value="UniProtKB-SubCell"/>
</dbReference>
<dbReference type="InterPro" id="IPR023299">
    <property type="entry name" value="ATPase_P-typ_cyto_dom_N"/>
</dbReference>
<dbReference type="SUPFAM" id="SSF81665">
    <property type="entry name" value="Calcium ATPase, transmembrane domain M"/>
    <property type="match status" value="1"/>
</dbReference>
<feature type="region of interest" description="Disordered" evidence="12">
    <location>
        <begin position="1"/>
        <end position="26"/>
    </location>
</feature>
<reference evidence="16" key="1">
    <citation type="journal article" date="2004" name="J. Bacteriol.">
        <title>An evolutionary hot spot: the pNGR234b replicon of Rhizobium sp. strain NGR234.</title>
        <authorList>
            <person name="Streit W.R."/>
            <person name="Schmitz R.A."/>
            <person name="Perret X."/>
            <person name="Staehelin C."/>
            <person name="Deakin W.J."/>
            <person name="Raasch C."/>
            <person name="Liesegang H."/>
            <person name="Broughton W.J."/>
        </authorList>
    </citation>
    <scope>NUCLEOTIDE SEQUENCE [LARGE SCALE GENOMIC DNA]</scope>
    <source>
        <strain evidence="16">NBRC 101917 / NGR234</strain>
    </source>
</reference>
<feature type="domain" description="Heavy metal binding" evidence="14">
    <location>
        <begin position="39"/>
        <end position="64"/>
    </location>
</feature>
<dbReference type="PATRIC" id="fig|394.7.peg.1268"/>
<proteinExistence type="inferred from homology"/>
<keyword evidence="6 11" id="KW-0547">Nucleotide-binding</keyword>
<evidence type="ECO:0000256" key="12">
    <source>
        <dbReference type="SAM" id="MobiDB-lite"/>
    </source>
</evidence>
<dbReference type="EMBL" id="CP000874">
    <property type="protein sequence ID" value="ACP22289.1"/>
    <property type="molecule type" value="Genomic_DNA"/>
</dbReference>
<evidence type="ECO:0000256" key="8">
    <source>
        <dbReference type="ARBA" id="ARBA00022967"/>
    </source>
</evidence>
<dbReference type="FunFam" id="2.70.150.10:FF:000020">
    <property type="entry name" value="Copper-exporting P-type ATPase A"/>
    <property type="match status" value="1"/>
</dbReference>
<dbReference type="OrthoDB" id="9807843at2"/>
<dbReference type="Pfam" id="PF19335">
    <property type="entry name" value="HMBD"/>
    <property type="match status" value="1"/>
</dbReference>
<keyword evidence="16" id="KW-1185">Reference proteome</keyword>
<evidence type="ECO:0000313" key="16">
    <source>
        <dbReference type="Proteomes" id="UP000001054"/>
    </source>
</evidence>
<dbReference type="InterPro" id="IPR045800">
    <property type="entry name" value="HMBD"/>
</dbReference>
<feature type="transmembrane region" description="Helical" evidence="11">
    <location>
        <begin position="84"/>
        <end position="104"/>
    </location>
</feature>
<dbReference type="InterPro" id="IPR008250">
    <property type="entry name" value="ATPase_P-typ_transduc_dom_A_sf"/>
</dbReference>
<evidence type="ECO:0000256" key="7">
    <source>
        <dbReference type="ARBA" id="ARBA00022840"/>
    </source>
</evidence>
<reference evidence="15 16" key="2">
    <citation type="journal article" date="2009" name="Appl. Environ. Microbiol.">
        <title>Rhizobium sp. strain NGR234 possesses a remarkable number of secretion systems.</title>
        <authorList>
            <person name="Schmeisser C."/>
            <person name="Liesegang H."/>
            <person name="Krysciak D."/>
            <person name="Bakkou N."/>
            <person name="Le Quere A."/>
            <person name="Wollherr A."/>
            <person name="Heinemeyer I."/>
            <person name="Morgenstern B."/>
            <person name="Pommerening-Roeser A."/>
            <person name="Flores M."/>
            <person name="Palacios R."/>
            <person name="Brenner S."/>
            <person name="Gottschalk G."/>
            <person name="Schmitz R.A."/>
            <person name="Broughton W.J."/>
            <person name="Perret X."/>
            <person name="Strittmatter A.W."/>
            <person name="Streit W.R."/>
        </authorList>
    </citation>
    <scope>NUCLEOTIDE SEQUENCE [LARGE SCALE GENOMIC DNA]</scope>
    <source>
        <strain evidence="16">NBRC 101917 / NGR234</strain>
    </source>
</reference>
<dbReference type="Pfam" id="PF00122">
    <property type="entry name" value="E1-E2_ATPase"/>
    <property type="match status" value="1"/>
</dbReference>
<keyword evidence="8" id="KW-1278">Translocase</keyword>
<evidence type="ECO:0000256" key="10">
    <source>
        <dbReference type="ARBA" id="ARBA00023136"/>
    </source>
</evidence>
<dbReference type="InterPro" id="IPR027256">
    <property type="entry name" value="P-typ_ATPase_IB"/>
</dbReference>
<evidence type="ECO:0000256" key="11">
    <source>
        <dbReference type="RuleBase" id="RU362081"/>
    </source>
</evidence>
<dbReference type="NCBIfam" id="TIGR01494">
    <property type="entry name" value="ATPase_P-type"/>
    <property type="match status" value="1"/>
</dbReference>
<keyword evidence="3 11" id="KW-1003">Cell membrane</keyword>
<feature type="transmembrane region" description="Helical" evidence="11">
    <location>
        <begin position="368"/>
        <end position="391"/>
    </location>
</feature>
<protein>
    <submittedName>
        <fullName evidence="15">Cation-transporting P-type ATPase</fullName>
    </submittedName>
</protein>
<evidence type="ECO:0000256" key="3">
    <source>
        <dbReference type="ARBA" id="ARBA00022475"/>
    </source>
</evidence>
<dbReference type="GO" id="GO:0043682">
    <property type="term" value="F:P-type divalent copper transporter activity"/>
    <property type="evidence" value="ECO:0007669"/>
    <property type="project" value="TreeGrafter"/>
</dbReference>
<dbReference type="GO" id="GO:0055070">
    <property type="term" value="P:copper ion homeostasis"/>
    <property type="evidence" value="ECO:0007669"/>
    <property type="project" value="TreeGrafter"/>
</dbReference>
<keyword evidence="5 11" id="KW-0479">Metal-binding</keyword>
<accession>C3KQD1</accession>
<comment type="subcellular location">
    <subcellularLocation>
        <location evidence="1">Cell membrane</location>
        <topology evidence="1">Multi-pass membrane protein</topology>
    </subcellularLocation>
</comment>
<dbReference type="Gene3D" id="1.20.1110.10">
    <property type="entry name" value="Calcium-transporting ATPase, transmembrane domain"/>
    <property type="match status" value="1"/>
</dbReference>
<evidence type="ECO:0000256" key="4">
    <source>
        <dbReference type="ARBA" id="ARBA00022692"/>
    </source>
</evidence>
<dbReference type="InterPro" id="IPR023298">
    <property type="entry name" value="ATPase_P-typ_TM_dom_sf"/>
</dbReference>
<dbReference type="PANTHER" id="PTHR43520:SF8">
    <property type="entry name" value="P-TYPE CU(+) TRANSPORTER"/>
    <property type="match status" value="1"/>
</dbReference>
<gene>
    <name evidence="15" type="ordered locus">NGR_b08330</name>
</gene>
<keyword evidence="9 11" id="KW-1133">Transmembrane helix</keyword>
<dbReference type="InterPro" id="IPR059000">
    <property type="entry name" value="ATPase_P-type_domA"/>
</dbReference>
<evidence type="ECO:0000256" key="1">
    <source>
        <dbReference type="ARBA" id="ARBA00004651"/>
    </source>
</evidence>
<evidence type="ECO:0000313" key="15">
    <source>
        <dbReference type="EMBL" id="ACP22289.1"/>
    </source>
</evidence>
<dbReference type="PRINTS" id="PR00943">
    <property type="entry name" value="CUATPASE"/>
</dbReference>
<keyword evidence="7 11" id="KW-0067">ATP-binding</keyword>
<dbReference type="GO" id="GO:0005507">
    <property type="term" value="F:copper ion binding"/>
    <property type="evidence" value="ECO:0007669"/>
    <property type="project" value="TreeGrafter"/>
</dbReference>
<dbReference type="SUPFAM" id="SSF81660">
    <property type="entry name" value="Metal cation-transporting ATPase, ATP-binding domain N"/>
    <property type="match status" value="1"/>
</dbReference>
<dbReference type="Gene3D" id="2.70.150.10">
    <property type="entry name" value="Calcium-transporting ATPase, cytoplasmic transduction domain A"/>
    <property type="match status" value="1"/>
</dbReference>
<dbReference type="PRINTS" id="PR00119">
    <property type="entry name" value="CATATPASE"/>
</dbReference>
<keyword evidence="10 11" id="KW-0472">Membrane</keyword>
<dbReference type="InterPro" id="IPR018303">
    <property type="entry name" value="ATPase_P-typ_P_site"/>
</dbReference>
<dbReference type="Gene3D" id="3.40.1110.10">
    <property type="entry name" value="Calcium-transporting ATPase, cytoplasmic domain N"/>
    <property type="match status" value="1"/>
</dbReference>
<dbReference type="GO" id="GO:0016887">
    <property type="term" value="F:ATP hydrolysis activity"/>
    <property type="evidence" value="ECO:0007669"/>
    <property type="project" value="InterPro"/>
</dbReference>
<evidence type="ECO:0000256" key="9">
    <source>
        <dbReference type="ARBA" id="ARBA00022989"/>
    </source>
</evidence>